<dbReference type="SUPFAM" id="SSF102588">
    <property type="entry name" value="LmbE-like"/>
    <property type="match status" value="1"/>
</dbReference>
<dbReference type="RefSeq" id="XP_001704790.1">
    <property type="nucleotide sequence ID" value="XM_001704738.1"/>
</dbReference>
<dbReference type="GO" id="GO:0005737">
    <property type="term" value="C:cytoplasm"/>
    <property type="evidence" value="ECO:0000318"/>
    <property type="project" value="GO_Central"/>
</dbReference>
<dbReference type="Pfam" id="PF02585">
    <property type="entry name" value="PIG-L"/>
    <property type="match status" value="1"/>
</dbReference>
<dbReference type="HOGENOM" id="CLU_480173_0_0_1"/>
<evidence type="ECO:0000256" key="3">
    <source>
        <dbReference type="ARBA" id="ARBA00012176"/>
    </source>
</evidence>
<dbReference type="AlphaFoldDB" id="A8BU07"/>
<dbReference type="EC" id="3.5.1.89" evidence="3"/>
<dbReference type="KEGG" id="gla:GL50803_0015276"/>
<dbReference type="GO" id="GO:0019262">
    <property type="term" value="P:N-acetylneuraminate catabolic process"/>
    <property type="evidence" value="ECO:0000318"/>
    <property type="project" value="GO_Central"/>
</dbReference>
<evidence type="ECO:0000256" key="1">
    <source>
        <dbReference type="ARBA" id="ARBA00000644"/>
    </source>
</evidence>
<dbReference type="GO" id="GO:0006043">
    <property type="term" value="P:glucosamine catabolic process"/>
    <property type="evidence" value="ECO:0000318"/>
    <property type="project" value="GO_Central"/>
</dbReference>
<dbReference type="PANTHER" id="PTHR11280:SF5">
    <property type="entry name" value="GLUCOSAMINE-6-PHOSPHATE ISOMERASE"/>
    <property type="match status" value="1"/>
</dbReference>
<evidence type="ECO:0000313" key="4">
    <source>
        <dbReference type="EMBL" id="KAE8304586.1"/>
    </source>
</evidence>
<comment type="similarity">
    <text evidence="2">Belongs to the PIGL family.</text>
</comment>
<gene>
    <name evidence="4" type="ORF">GL50803_0015276</name>
</gene>
<dbReference type="InterPro" id="IPR003737">
    <property type="entry name" value="GlcNAc_PI_deacetylase-related"/>
</dbReference>
<dbReference type="GO" id="GO:0006046">
    <property type="term" value="P:N-acetylglucosamine catabolic process"/>
    <property type="evidence" value="ECO:0000318"/>
    <property type="project" value="GO_Central"/>
</dbReference>
<evidence type="ECO:0000256" key="2">
    <source>
        <dbReference type="ARBA" id="ARBA00006066"/>
    </source>
</evidence>
<reference evidence="4 5" key="1">
    <citation type="journal article" date="2007" name="Science">
        <title>Genomic minimalism in the early diverging intestinal parasite Giardia lamblia.</title>
        <authorList>
            <person name="Morrison H.G."/>
            <person name="McArthur A.G."/>
            <person name="Gillin F.D."/>
            <person name="Aley S.B."/>
            <person name="Adam R.D."/>
            <person name="Olsen G.J."/>
            <person name="Best A.A."/>
            <person name="Cande W.Z."/>
            <person name="Chen F."/>
            <person name="Cipriano M.J."/>
            <person name="Davids B.J."/>
            <person name="Dawson S.C."/>
            <person name="Elmendorf H.G."/>
            <person name="Hehl A.B."/>
            <person name="Holder M.E."/>
            <person name="Huse S.M."/>
            <person name="Kim U.U."/>
            <person name="Lasek-Nesselquist E."/>
            <person name="Manning G."/>
            <person name="Nigam A."/>
            <person name="Nixon J.E."/>
            <person name="Palm D."/>
            <person name="Passamaneck N.E."/>
            <person name="Prabhu A."/>
            <person name="Reich C.I."/>
            <person name="Reiner D.S."/>
            <person name="Samuelson J."/>
            <person name="Svard S.G."/>
            <person name="Sogin M.L."/>
        </authorList>
    </citation>
    <scope>NUCLEOTIDE SEQUENCE [LARGE SCALE GENOMIC DNA]</scope>
    <source>
        <strain evidence="4 5">WB C6</strain>
    </source>
</reference>
<sequence length="568" mass="64131">MTSLAMGDTTLWVSESQQELTVCITNQLKKLQHVRLCRESAVFWINGDTILLDIVRSYVTSCPDVRVKVLVHPDTSEQREEITKSLPGVNISLGSYAENTKIDIFLLSLDILTCEPPVDPGLLSSYLETLRTAPERILTVFSGERHEKPCYQAVLARQEDQFKMEKYPKVLYCDIHACGALKYLISQHTLTHQTMDQDPLRGYTSNQNSYHYRTILTDPRAMHCKLEVPDAIRKEIFAQIASQVYSVTDPSFFTGSRVLLFSPHPDDDVIAAGLGLQHLNTPEIILHIAYCVAGYNSVGDMYLEHVPEDPLDLCIEKTRVREAEARSALELLGVPTNHIHFLRLPFYNRNYRSKRTYDQSDIRIVMDIIAEVKPNHIFMAGDLADPHQTHEVCYNIIKEAIEALNPGLYRQLHSNSIAPLLVERIQNEEVHSNLSVEDIQSAIHGPVNFLRCRAIQPYNVVKTVRDTISAITQTDIPIIWLYRGSWNRFTLGEASLVICGTYDEVYKKGCAIRAHVSQMGEAMFMGGDTRSFDVRAHELCTEAAAQLSKFISSAAHGAEYYACSLVLL</sequence>
<comment type="caution">
    <text evidence="4">The sequence shown here is derived from an EMBL/GenBank/DDBJ whole genome shotgun (WGS) entry which is preliminary data.</text>
</comment>
<accession>A8BU07</accession>
<name>A8BU07_GIAIC</name>
<dbReference type="EMBL" id="AACB03000002">
    <property type="protein sequence ID" value="KAE8304586.1"/>
    <property type="molecule type" value="Genomic_DNA"/>
</dbReference>
<dbReference type="GO" id="GO:0000225">
    <property type="term" value="F:N-acetylglucosaminylphosphatidylinositol deacetylase activity"/>
    <property type="evidence" value="ECO:0007669"/>
    <property type="project" value="UniProtKB-EC"/>
</dbReference>
<dbReference type="Proteomes" id="UP000001548">
    <property type="component" value="Unassembled WGS sequence"/>
</dbReference>
<dbReference type="OMA" id="GAEYYAC"/>
<dbReference type="PANTHER" id="PTHR11280">
    <property type="entry name" value="GLUCOSAMINE-6-PHOSPHATE ISOMERASE"/>
    <property type="match status" value="1"/>
</dbReference>
<protein>
    <recommendedName>
        <fullName evidence="3">N-acetylglucosaminylphosphatidylinositol deacetylase</fullName>
        <ecNumber evidence="3">3.5.1.89</ecNumber>
    </recommendedName>
</protein>
<dbReference type="InterPro" id="IPR004547">
    <property type="entry name" value="Glucosamine6P_isomerase"/>
</dbReference>
<dbReference type="Gene3D" id="3.40.50.10320">
    <property type="entry name" value="LmbE-like"/>
    <property type="match status" value="1"/>
</dbReference>
<organism evidence="4 5">
    <name type="scientific">Giardia intestinalis (strain ATCC 50803 / WB clone C6)</name>
    <name type="common">Giardia lamblia</name>
    <dbReference type="NCBI Taxonomy" id="184922"/>
    <lineage>
        <taxon>Eukaryota</taxon>
        <taxon>Metamonada</taxon>
        <taxon>Diplomonadida</taxon>
        <taxon>Hexamitidae</taxon>
        <taxon>Giardiinae</taxon>
        <taxon>Giardia</taxon>
    </lineage>
</organism>
<proteinExistence type="inferred from homology"/>
<dbReference type="GO" id="GO:0042802">
    <property type="term" value="F:identical protein binding"/>
    <property type="evidence" value="ECO:0000318"/>
    <property type="project" value="GO_Central"/>
</dbReference>
<keyword evidence="5" id="KW-1185">Reference proteome</keyword>
<evidence type="ECO:0000313" key="5">
    <source>
        <dbReference type="Proteomes" id="UP000001548"/>
    </source>
</evidence>
<dbReference type="VEuPathDB" id="GiardiaDB:GL50803_15276"/>
<dbReference type="InterPro" id="IPR024078">
    <property type="entry name" value="LmbE-like_dom_sf"/>
</dbReference>
<dbReference type="GO" id="GO:0004342">
    <property type="term" value="F:glucosamine-6-phosphate deaminase activity"/>
    <property type="evidence" value="ECO:0000318"/>
    <property type="project" value="GO_Central"/>
</dbReference>
<comment type="catalytic activity">
    <reaction evidence="1">
        <text>alpha-D-glucosamine 6-phosphate + H2O = beta-D-fructose 6-phosphate + NH4(+)</text>
        <dbReference type="Rhea" id="RHEA:12172"/>
        <dbReference type="ChEBI" id="CHEBI:15377"/>
        <dbReference type="ChEBI" id="CHEBI:28938"/>
        <dbReference type="ChEBI" id="CHEBI:57634"/>
        <dbReference type="ChEBI" id="CHEBI:75989"/>
        <dbReference type="EC" id="3.5.99.6"/>
    </reaction>
</comment>
<dbReference type="GeneID" id="5697673"/>
<dbReference type="STRING" id="184922.A8BU07"/>